<sequence length="85" mass="9328">MPGPQPVPQHPLQERRDMPRGGPQRRGRLCLQLCPGLLWAPLPDTPGQCLPHQPLPQRGHLRPAHADGVQVPLPARLVREIVPAG</sequence>
<dbReference type="OrthoDB" id="283575at2759"/>
<protein>
    <submittedName>
        <fullName evidence="2">Alternative protein NOTCH1</fullName>
    </submittedName>
</protein>
<name>L8EAX5_HUMAN</name>
<organism evidence="2">
    <name type="scientific">Homo sapiens</name>
    <name type="common">Human</name>
    <dbReference type="NCBI Taxonomy" id="9606"/>
    <lineage>
        <taxon>Eukaryota</taxon>
        <taxon>Metazoa</taxon>
        <taxon>Chordata</taxon>
        <taxon>Craniata</taxon>
        <taxon>Vertebrata</taxon>
        <taxon>Euteleostomi</taxon>
        <taxon>Mammalia</taxon>
        <taxon>Eutheria</taxon>
        <taxon>Euarchontoglires</taxon>
        <taxon>Primates</taxon>
        <taxon>Haplorrhini</taxon>
        <taxon>Catarrhini</taxon>
        <taxon>Hominidae</taxon>
        <taxon>Homo</taxon>
    </lineage>
</organism>
<dbReference type="EMBL" id="HF584061">
    <property type="protein sequence ID" value="CCQ43558.1"/>
    <property type="molecule type" value="Genomic_DNA"/>
</dbReference>
<evidence type="ECO:0000256" key="1">
    <source>
        <dbReference type="SAM" id="MobiDB-lite"/>
    </source>
</evidence>
<dbReference type="AlphaFoldDB" id="L8EAX5"/>
<dbReference type="ChiTaRS" id="NOTCH1">
    <property type="organism name" value="human"/>
</dbReference>
<proteinExistence type="predicted"/>
<evidence type="ECO:0000313" key="2">
    <source>
        <dbReference type="EMBL" id="CCQ43558.1"/>
    </source>
</evidence>
<gene>
    <name evidence="2" type="primary">NOTCH1</name>
</gene>
<accession>L8EAX5</accession>
<reference evidence="2" key="1">
    <citation type="journal article" date="2013" name="PLoS ONE">
        <title>Direct detection of alternative open reading frames translation products in human significantly expands the proteome.</title>
        <authorList>
            <person name="Vanderperre B."/>
            <person name="Lucier J.-F."/>
            <person name="Motard J."/>
            <person name="Tremblay G."/>
            <person name="Vanderperre S."/>
            <person name="Wisztorski M."/>
            <person name="Salzet M."/>
            <person name="Boisvert F.-M."/>
            <person name="Roucou X."/>
        </authorList>
    </citation>
    <scope>NUCLEOTIDE SEQUENCE</scope>
</reference>
<feature type="region of interest" description="Disordered" evidence="1">
    <location>
        <begin position="49"/>
        <end position="68"/>
    </location>
</feature>
<feature type="region of interest" description="Disordered" evidence="1">
    <location>
        <begin position="1"/>
        <end position="26"/>
    </location>
</feature>